<keyword evidence="2" id="KW-0732">Signal</keyword>
<feature type="compositionally biased region" description="Polar residues" evidence="1">
    <location>
        <begin position="805"/>
        <end position="815"/>
    </location>
</feature>
<dbReference type="Proteomes" id="UP000199077">
    <property type="component" value="Chromosome I"/>
</dbReference>
<dbReference type="PANTHER" id="PTHR32305:SF17">
    <property type="entry name" value="TRNA NUCLEASE WAPA"/>
    <property type="match status" value="1"/>
</dbReference>
<feature type="region of interest" description="Disordered" evidence="1">
    <location>
        <begin position="795"/>
        <end position="815"/>
    </location>
</feature>
<reference evidence="4" key="1">
    <citation type="submission" date="2016-10" db="EMBL/GenBank/DDBJ databases">
        <authorList>
            <person name="Varghese N."/>
            <person name="Submissions S."/>
        </authorList>
    </citation>
    <scope>NUCLEOTIDE SEQUENCE [LARGE SCALE GENOMIC DNA]</scope>
    <source>
        <strain evidence="4">DSM 22329</strain>
    </source>
</reference>
<feature type="signal peptide" evidence="2">
    <location>
        <begin position="1"/>
        <end position="32"/>
    </location>
</feature>
<evidence type="ECO:0000256" key="1">
    <source>
        <dbReference type="SAM" id="MobiDB-lite"/>
    </source>
</evidence>
<feature type="region of interest" description="Disordered" evidence="1">
    <location>
        <begin position="1739"/>
        <end position="1780"/>
    </location>
</feature>
<dbReference type="InterPro" id="IPR006530">
    <property type="entry name" value="YD"/>
</dbReference>
<sequence length="2151" mass="225028">MRTISTGGTVLGLGVTASLVASLLVATPAASAGTPTEKRRPKTQVTAPVAVGGTTADQRKLPPVSAPGMDRRAWPQARESVVELASGDRSLKRAGETGVLVAAPASAPAALAGSARSKSLAKRGAPASVAVRTTVDKSGSTAVPVVGLTADAPGAVRVTVDYAGYAKSYGGDWASRLRLLDRSGCAAGASTTSCAGTAIPTVNDPEASTLTALVALDRTSSATGAATASLAAAAGPSGTGGDFSATNLAASGSWSGGNSSGDLSWSYPMRVPPAASELAPELSIGYSAASVDGRQTSSNNQPSWIGEGFELSPGYIERRYANCADDMGSGANNTVKTGDLCWKTDAGKTNNEKWDNATISFGGRNGDLVRVGNTTQWRLRDDDGTRVEKLANGLNDDAAKEYWKVTTGDGTQYFFGYGKASSAATEATNSAWTVPVFGNHSGEPDYVAGSFATSQKNRAWRWNLDHVVTTDGDSLTYYYAAEGNRYQRNLNTATAYTAGGYLKRIDYGQRNGAEHTTPASAQVVFTVNERCFNDTALASCDTATMTSANAYHWPDVPFDQICTATCSSTTQVSPTFFSRKRLTKIATQVRNVANTGYDAVESWAFTHSFPDPGDGTTAALWLKTIQHTGQAGTAVPLSPVTFYGQVMDNRVDGVDNAPPLRKWRVYAIDSEAGGRLSWTYSAPDCTPTSLPTPETNTRRCFPAYYTPPGNSTPEKHWFHKYLVTGVLETDRSGASTEAVVTSYTYGGSPAWRYDDSVLTPAKYRTWGQWRGYGKVTTTVGRAGTIQTQSEDTFYRGMNGDRATPTGGTKSVSVTDSLGGSVTDHWRAAGMLREHRVLNGPGGAEVEGAIYDAWIPTATSADDGTLTSLLTGTTSTRLRATLAAGGQRKTQTNTVYDAYGYTTRVEELGDLAVNGDEECSRVTYNRNTSAWLMSTISQSTTTDGDCAVTPTTANTISDSRNYYDLSTSLTTPPTKGNSTRTDELVDTTSGRAWRTTSTSEVDIHGRITKAYDAKNRATTTAYTPATGGPVRSVSVTTPDPDGAGVLTAHTAVTAVDARWGLPTRVTDASGKFSDAAYDGLGRLVSVWAPGRDKATQTPTTRFTYTLRPTGPNAVTTETLTPSGGYVASVSLTDGLLRPRQRQDAVDGGGRTVSDTMYDSRGVADVERGPFFNNQSAPATTIVTAADSSVPSLTQSIRDGAGRVTASVFKKYGVEQWRTTTTYGGDRVTVDPPAGGTPTTTIGNALGQVVERLDYLGASPTGPTRSTTYHYDAAGNLDKVTDPLLNDWTYTYDLQGRQIRSSDPDKGVTDSTYDEVGNLVQTKDALGRVLKYSYDALDRKKAILEADGVTPRATWEWDRFPNGTLAKGLPISATRYVGSAQFVTTVSGYDAANRPTGVDTIIPAVANLVEAPLAKTYTARFAYKVDGSLATAVMGAAGPLPAEVMTYFYNGIGQSDAMTGSGSYVGDTVYSPYGEPLQYAMGNTTGKAVWQTFTYEEGTRRLATSQLDREIVPTPDVVTSRTYDQAGNITKSAAVPSSGTTDTQCYGYDYQQQLTDAWTPGNGDCTAARSTSALGGPAPYWSTWTFDEVGNRKTETSRAPGVSDQVTSYDYPAADSPQPHFATKATTTVNGATTAVRTFAPDLAGNTSTRTVGATSQSLSWDAEGHLSKVTSGSTVLAEHVYDAEGNRLVRREPGKTTLYVNGTEVTYTAATAVVTATRYYSFNGATVAVRTGANSADVSTLASDPHGTAEQSVANTTGALTTRRLSPYGETRGSPPVWPGQRGFVGGTVDGATGLTHLGAREYDADLGKFISVDPLVDPGDPLQMNAYGYGNNNPVTNSDPTGLMSVQGGGGGGGCCYAAPKPPPAPKPPAPKSKGGGGFGGFLKAASVVVSPGLAAAHFCGCVKTVAKTLARAGIELAGPNSQQAKANLGAGMIRGAADTVVFLGTNRNAYGDYAMSSYSHWADGVETRAGIDTNSGTHQVGVVIGIPVPGPGAAVSTAAKITAKVVAKAAAKSAAQTLIKRESVAAAETLAKQVPAYAGGKTSGTLVRASGTEEALISGWHPPAAAMPKGTPGMNIVTKSHVEAHAASIMRNERLTEATLWINRSPCGSVNGCGNLLPRMVPNGATLTINVVPDGSAGAIAETLTIRGVG</sequence>
<feature type="chain" id="PRO_5009252114" evidence="2">
    <location>
        <begin position="33"/>
        <end position="2151"/>
    </location>
</feature>
<feature type="region of interest" description="Disordered" evidence="1">
    <location>
        <begin position="52"/>
        <end position="74"/>
    </location>
</feature>
<dbReference type="NCBIfam" id="TIGR03696">
    <property type="entry name" value="Rhs_assc_core"/>
    <property type="match status" value="1"/>
</dbReference>
<dbReference type="Gene3D" id="2.180.10.10">
    <property type="entry name" value="RHS repeat-associated core"/>
    <property type="match status" value="1"/>
</dbReference>
<dbReference type="InterPro" id="IPR050708">
    <property type="entry name" value="T6SS_VgrG/RHS"/>
</dbReference>
<dbReference type="Pfam" id="PF14428">
    <property type="entry name" value="DddA-like"/>
    <property type="match status" value="1"/>
</dbReference>
<feature type="compositionally biased region" description="Polar residues" evidence="1">
    <location>
        <begin position="1748"/>
        <end position="1763"/>
    </location>
</feature>
<evidence type="ECO:0000256" key="2">
    <source>
        <dbReference type="SAM" id="SignalP"/>
    </source>
</evidence>
<dbReference type="RefSeq" id="WP_091788150.1">
    <property type="nucleotide sequence ID" value="NZ_LT629711.1"/>
</dbReference>
<proteinExistence type="predicted"/>
<dbReference type="PANTHER" id="PTHR32305">
    <property type="match status" value="1"/>
</dbReference>
<dbReference type="Pfam" id="PF05593">
    <property type="entry name" value="RHS_repeat"/>
    <property type="match status" value="1"/>
</dbReference>
<accession>A0A1H0ULH7</accession>
<dbReference type="OrthoDB" id="5150353at2"/>
<dbReference type="InterPro" id="IPR032724">
    <property type="entry name" value="SCP1.201-like"/>
</dbReference>
<dbReference type="InterPro" id="IPR022385">
    <property type="entry name" value="Rhs_assc_core"/>
</dbReference>
<keyword evidence="4" id="KW-1185">Reference proteome</keyword>
<evidence type="ECO:0000313" key="3">
    <source>
        <dbReference type="EMBL" id="SDP67192.1"/>
    </source>
</evidence>
<dbReference type="STRING" id="443156.SAMN04489867_3398"/>
<dbReference type="InterPro" id="IPR031325">
    <property type="entry name" value="RHS_repeat"/>
</dbReference>
<dbReference type="NCBIfam" id="TIGR01643">
    <property type="entry name" value="YD_repeat_2x"/>
    <property type="match status" value="2"/>
</dbReference>
<dbReference type="EMBL" id="LT629711">
    <property type="protein sequence ID" value="SDP67192.1"/>
    <property type="molecule type" value="Genomic_DNA"/>
</dbReference>
<gene>
    <name evidence="3" type="ORF">SAMN04489867_3398</name>
</gene>
<name>A0A1H0ULH7_9MICO</name>
<protein>
    <submittedName>
        <fullName evidence="3">RHS repeat-associated core domain-containing protein</fullName>
    </submittedName>
</protein>
<evidence type="ECO:0000313" key="4">
    <source>
        <dbReference type="Proteomes" id="UP000199077"/>
    </source>
</evidence>
<organism evidence="3 4">
    <name type="scientific">Pedococcus dokdonensis</name>
    <dbReference type="NCBI Taxonomy" id="443156"/>
    <lineage>
        <taxon>Bacteria</taxon>
        <taxon>Bacillati</taxon>
        <taxon>Actinomycetota</taxon>
        <taxon>Actinomycetes</taxon>
        <taxon>Micrococcales</taxon>
        <taxon>Intrasporangiaceae</taxon>
        <taxon>Pedococcus</taxon>
    </lineage>
</organism>